<dbReference type="PANTHER" id="PTHR23359">
    <property type="entry name" value="NUCLEOTIDE KINASE"/>
    <property type="match status" value="1"/>
</dbReference>
<name>A0A2M8KD96_9BACT</name>
<feature type="binding site" evidence="5">
    <location>
        <begin position="63"/>
        <end position="65"/>
    </location>
    <ligand>
        <name>AMP</name>
        <dbReference type="ChEBI" id="CHEBI:456215"/>
    </ligand>
</feature>
<gene>
    <name evidence="5" type="primary">adk</name>
    <name evidence="8" type="ORF">COU81_03630</name>
</gene>
<comment type="caution">
    <text evidence="5">Lacks conserved residue(s) required for the propagation of feature annotation.</text>
</comment>
<feature type="binding site" evidence="5">
    <location>
        <position position="205"/>
    </location>
    <ligand>
        <name>ATP</name>
        <dbReference type="ChEBI" id="CHEBI:30616"/>
    </ligand>
</feature>
<feature type="binding site" evidence="5">
    <location>
        <position position="166"/>
    </location>
    <ligand>
        <name>AMP</name>
        <dbReference type="ChEBI" id="CHEBI:456215"/>
    </ligand>
</feature>
<evidence type="ECO:0000256" key="6">
    <source>
        <dbReference type="RuleBase" id="RU003330"/>
    </source>
</evidence>
<dbReference type="GO" id="GO:0004017">
    <property type="term" value="F:AMP kinase activity"/>
    <property type="evidence" value="ECO:0007669"/>
    <property type="project" value="UniProtKB-UniRule"/>
</dbReference>
<keyword evidence="2 5" id="KW-0545">Nucleotide biosynthesis</keyword>
<reference evidence="9" key="1">
    <citation type="submission" date="2017-09" db="EMBL/GenBank/DDBJ databases">
        <title>Depth-based differentiation of microbial function through sediment-hosted aquifers and enrichment of novel symbionts in the deep terrestrial subsurface.</title>
        <authorList>
            <person name="Probst A.J."/>
            <person name="Ladd B."/>
            <person name="Jarett J.K."/>
            <person name="Geller-Mcgrath D.E."/>
            <person name="Sieber C.M.K."/>
            <person name="Emerson J.B."/>
            <person name="Anantharaman K."/>
            <person name="Thomas B.C."/>
            <person name="Malmstrom R."/>
            <person name="Stieglmeier M."/>
            <person name="Klingl A."/>
            <person name="Woyke T."/>
            <person name="Ryan C.M."/>
            <person name="Banfield J.F."/>
        </authorList>
    </citation>
    <scope>NUCLEOTIDE SEQUENCE [LARGE SCALE GENOMIC DNA]</scope>
</reference>
<comment type="domain">
    <text evidence="5">Consists of three domains, a large central CORE domain and two small peripheral domains, NMPbind and LID, which undergo movements during catalysis. The LID domain closes over the site of phosphoryl transfer upon ATP binding. Assembling and dissambling the active center during each catalytic cycle provides an effective means to prevent ATP hydrolysis.</text>
</comment>
<comment type="subunit">
    <text evidence="5 7">Monomer.</text>
</comment>
<dbReference type="SUPFAM" id="SSF52540">
    <property type="entry name" value="P-loop containing nucleoside triphosphate hydrolases"/>
    <property type="match status" value="1"/>
</dbReference>
<sequence length="229" mass="26195">MTSSKIIFLIGLPGAGKGTQANLLSLHFGLYHFETSNMIREKFNKSLNDPEVAEAKIAYDKGDLISAELLFEWLKEAIDAMELMGGIVFDGSPRTLFEVENLLPFLIDRFGRENILALNIKISEEDTMWRNTHRRICEKCRKPVIYSEENVKLINCPHCGGKLVTRDLDKAEIIKERIREYIEETAPVVEYLKKVELLDEVNGQQSVEKVFNDARESILKHFGHGNIKK</sequence>
<dbReference type="EMBL" id="PFDW01000073">
    <property type="protein sequence ID" value="PJE57901.1"/>
    <property type="molecule type" value="Genomic_DNA"/>
</dbReference>
<evidence type="ECO:0000256" key="3">
    <source>
        <dbReference type="ARBA" id="ARBA00022741"/>
    </source>
</evidence>
<feature type="binding site" evidence="5">
    <location>
        <begin position="14"/>
        <end position="19"/>
    </location>
    <ligand>
        <name>ATP</name>
        <dbReference type="ChEBI" id="CHEBI:30616"/>
    </ligand>
</feature>
<keyword evidence="1 5" id="KW-0808">Transferase</keyword>
<dbReference type="GO" id="GO:0044209">
    <property type="term" value="P:AMP salvage"/>
    <property type="evidence" value="ECO:0007669"/>
    <property type="project" value="UniProtKB-UniRule"/>
</dbReference>
<dbReference type="GO" id="GO:0005524">
    <property type="term" value="F:ATP binding"/>
    <property type="evidence" value="ECO:0007669"/>
    <property type="project" value="UniProtKB-UniRule"/>
</dbReference>
<dbReference type="Pfam" id="PF00406">
    <property type="entry name" value="ADK"/>
    <property type="match status" value="1"/>
</dbReference>
<keyword evidence="3 5" id="KW-0547">Nucleotide-binding</keyword>
<evidence type="ECO:0000256" key="2">
    <source>
        <dbReference type="ARBA" id="ARBA00022727"/>
    </source>
</evidence>
<evidence type="ECO:0000256" key="7">
    <source>
        <dbReference type="RuleBase" id="RU003331"/>
    </source>
</evidence>
<evidence type="ECO:0000256" key="4">
    <source>
        <dbReference type="ARBA" id="ARBA00022777"/>
    </source>
</evidence>
<evidence type="ECO:0000256" key="1">
    <source>
        <dbReference type="ARBA" id="ARBA00022679"/>
    </source>
</evidence>
<dbReference type="HAMAP" id="MF_00235">
    <property type="entry name" value="Adenylate_kinase_Adk"/>
    <property type="match status" value="1"/>
</dbReference>
<feature type="binding site" evidence="5">
    <location>
        <position position="134"/>
    </location>
    <ligand>
        <name>ATP</name>
        <dbReference type="ChEBI" id="CHEBI:30616"/>
    </ligand>
</feature>
<dbReference type="AlphaFoldDB" id="A0A2M8KD96"/>
<keyword evidence="4 5" id="KW-0418">Kinase</keyword>
<feature type="binding site" evidence="5">
    <location>
        <position position="40"/>
    </location>
    <ligand>
        <name>AMP</name>
        <dbReference type="ChEBI" id="CHEBI:456215"/>
    </ligand>
</feature>
<dbReference type="UniPathway" id="UPA00588">
    <property type="reaction ID" value="UER00649"/>
</dbReference>
<dbReference type="InterPro" id="IPR027417">
    <property type="entry name" value="P-loop_NTPase"/>
</dbReference>
<evidence type="ECO:0000256" key="5">
    <source>
        <dbReference type="HAMAP-Rule" id="MF_00235"/>
    </source>
</evidence>
<accession>A0A2M8KD96</accession>
<dbReference type="EC" id="2.7.4.3" evidence="5 7"/>
<comment type="similarity">
    <text evidence="5 6">Belongs to the adenylate kinase family.</text>
</comment>
<feature type="binding site" evidence="5">
    <location>
        <position position="35"/>
    </location>
    <ligand>
        <name>AMP</name>
        <dbReference type="ChEBI" id="CHEBI:456215"/>
    </ligand>
</feature>
<dbReference type="PRINTS" id="PR00094">
    <property type="entry name" value="ADENYLTKNASE"/>
</dbReference>
<feature type="binding site" evidence="5">
    <location>
        <position position="177"/>
    </location>
    <ligand>
        <name>AMP</name>
        <dbReference type="ChEBI" id="CHEBI:456215"/>
    </ligand>
</feature>
<comment type="function">
    <text evidence="5">Catalyzes the reversible transfer of the terminal phosphate group between ATP and AMP. Plays an important role in cellular energy homeostasis and in adenine nucleotide metabolism.</text>
</comment>
<comment type="subcellular location">
    <subcellularLocation>
        <location evidence="5 7">Cytoplasm</location>
    </subcellularLocation>
</comment>
<dbReference type="InterPro" id="IPR000850">
    <property type="entry name" value="Adenylat/UMP-CMP_kin"/>
</dbReference>
<keyword evidence="5 7" id="KW-0067">ATP-binding</keyword>
<comment type="pathway">
    <text evidence="5">Purine metabolism; AMP biosynthesis via salvage pathway; AMP from ADP: step 1/1.</text>
</comment>
<organism evidence="8 9">
    <name type="scientific">Candidatus Portnoybacteria bacterium CG10_big_fil_rev_8_21_14_0_10_36_7</name>
    <dbReference type="NCBI Taxonomy" id="1974812"/>
    <lineage>
        <taxon>Bacteria</taxon>
        <taxon>Candidatus Portnoyibacteriota</taxon>
    </lineage>
</organism>
<keyword evidence="5" id="KW-0963">Cytoplasm</keyword>
<proteinExistence type="inferred from homology"/>
<dbReference type="Gene3D" id="3.40.50.300">
    <property type="entry name" value="P-loop containing nucleotide triphosphate hydrolases"/>
    <property type="match status" value="1"/>
</dbReference>
<protein>
    <recommendedName>
        <fullName evidence="5 7">Adenylate kinase</fullName>
        <shortName evidence="5">AK</shortName>
        <ecNumber evidence="5 7">2.7.4.3</ecNumber>
    </recommendedName>
    <alternativeName>
        <fullName evidence="5">ATP-AMP transphosphorylase</fullName>
    </alternativeName>
    <alternativeName>
        <fullName evidence="5">ATP:AMP phosphotransferase</fullName>
    </alternativeName>
    <alternativeName>
        <fullName evidence="5">Adenylate monophosphate kinase</fullName>
    </alternativeName>
</protein>
<dbReference type="Proteomes" id="UP000231450">
    <property type="component" value="Unassembled WGS sequence"/>
</dbReference>
<evidence type="ECO:0000313" key="9">
    <source>
        <dbReference type="Proteomes" id="UP000231450"/>
    </source>
</evidence>
<evidence type="ECO:0000313" key="8">
    <source>
        <dbReference type="EMBL" id="PJE57901.1"/>
    </source>
</evidence>
<dbReference type="CDD" id="cd01428">
    <property type="entry name" value="ADK"/>
    <property type="match status" value="1"/>
</dbReference>
<dbReference type="GO" id="GO:0005737">
    <property type="term" value="C:cytoplasm"/>
    <property type="evidence" value="ECO:0007669"/>
    <property type="project" value="UniProtKB-SubCell"/>
</dbReference>
<comment type="catalytic activity">
    <reaction evidence="5 7">
        <text>AMP + ATP = 2 ADP</text>
        <dbReference type="Rhea" id="RHEA:12973"/>
        <dbReference type="ChEBI" id="CHEBI:30616"/>
        <dbReference type="ChEBI" id="CHEBI:456215"/>
        <dbReference type="ChEBI" id="CHEBI:456216"/>
        <dbReference type="EC" id="2.7.4.3"/>
    </reaction>
</comment>
<comment type="caution">
    <text evidence="8">The sequence shown here is derived from an EMBL/GenBank/DDBJ whole genome shotgun (WGS) entry which is preliminary data.</text>
</comment>